<reference evidence="2" key="1">
    <citation type="submission" date="2020-08" db="EMBL/GenBank/DDBJ databases">
        <title>Complete genome sequence of Sphingobium barthaii strain KK22, a high-molecular-weight polycyclic aromatic hydrocarbon-degrading soil bacterium.</title>
        <authorList>
            <person name="Mori J.F."/>
            <person name="Kanaly R.A."/>
        </authorList>
    </citation>
    <scope>NUCLEOTIDE SEQUENCE [LARGE SCALE GENOMIC DNA]</scope>
    <source>
        <strain evidence="2">KK22</strain>
    </source>
</reference>
<evidence type="ECO:0000313" key="2">
    <source>
        <dbReference type="Proteomes" id="UP000593663"/>
    </source>
</evidence>
<dbReference type="AlphaFoldDB" id="A0A7M2GIK5"/>
<organism evidence="1 2">
    <name type="scientific">Sphingobium fuliginis (strain ATCC 27551)</name>
    <dbReference type="NCBI Taxonomy" id="336203"/>
    <lineage>
        <taxon>Bacteria</taxon>
        <taxon>Pseudomonadati</taxon>
        <taxon>Pseudomonadota</taxon>
        <taxon>Alphaproteobacteria</taxon>
        <taxon>Sphingomonadales</taxon>
        <taxon>Sphingomonadaceae</taxon>
        <taxon>Sphingobium</taxon>
    </lineage>
</organism>
<dbReference type="Proteomes" id="UP000593663">
    <property type="component" value="Chromosome 1"/>
</dbReference>
<gene>
    <name evidence="1" type="ORF">H5V43_01780</name>
</gene>
<evidence type="ECO:0000313" key="1">
    <source>
        <dbReference type="EMBL" id="QOT71932.1"/>
    </source>
</evidence>
<dbReference type="KEGG" id="sbar:H5V43_01780"/>
<dbReference type="EMBL" id="CP060035">
    <property type="protein sequence ID" value="QOT71932.1"/>
    <property type="molecule type" value="Genomic_DNA"/>
</dbReference>
<dbReference type="RefSeq" id="WP_025550423.1">
    <property type="nucleotide sequence ID" value="NZ_BATN01000083.1"/>
</dbReference>
<proteinExistence type="predicted"/>
<name>A0A7M2GIK5_SPHSA</name>
<protein>
    <submittedName>
        <fullName evidence="1">Uncharacterized protein</fullName>
    </submittedName>
</protein>
<sequence>MSVVEKVAAEIKAERIKWGWDILKGTRRPSAIDELLAVAVLKALREPSVEMLKAVDDDPYDDPMVARGRAYSAWVSMIDAALDGEG</sequence>
<accession>A0A7M2GIK5</accession>